<feature type="signal peptide" evidence="5">
    <location>
        <begin position="1"/>
        <end position="22"/>
    </location>
</feature>
<evidence type="ECO:0000313" key="6">
    <source>
        <dbReference type="EMBL" id="CAF2791018.1"/>
    </source>
</evidence>
<feature type="compositionally biased region" description="Gly residues" evidence="4">
    <location>
        <begin position="86"/>
        <end position="97"/>
    </location>
</feature>
<evidence type="ECO:0000256" key="4">
    <source>
        <dbReference type="SAM" id="MobiDB-lite"/>
    </source>
</evidence>
<dbReference type="InterPro" id="IPR012975">
    <property type="entry name" value="NOPS"/>
</dbReference>
<keyword evidence="5" id="KW-0732">Signal</keyword>
<proteinExistence type="predicted"/>
<dbReference type="CDD" id="cd12945">
    <property type="entry name" value="NOPS_NONA_like"/>
    <property type="match status" value="1"/>
</dbReference>
<evidence type="ECO:0000256" key="5">
    <source>
        <dbReference type="SAM" id="SignalP"/>
    </source>
</evidence>
<feature type="compositionally biased region" description="Gly residues" evidence="4">
    <location>
        <begin position="130"/>
        <end position="143"/>
    </location>
</feature>
<feature type="region of interest" description="Disordered" evidence="4">
    <location>
        <begin position="401"/>
        <end position="441"/>
    </location>
</feature>
<dbReference type="SMART" id="SM00360">
    <property type="entry name" value="RRM"/>
    <property type="match status" value="2"/>
</dbReference>
<dbReference type="EMBL" id="HG994589">
    <property type="protein sequence ID" value="CAF2791018.1"/>
    <property type="molecule type" value="Genomic_DNA"/>
</dbReference>
<evidence type="ECO:0000256" key="1">
    <source>
        <dbReference type="ARBA" id="ARBA00022737"/>
    </source>
</evidence>
<dbReference type="Proteomes" id="UP000675881">
    <property type="component" value="Chromosome 10"/>
</dbReference>
<dbReference type="InterPro" id="IPR035979">
    <property type="entry name" value="RBD_domain_sf"/>
</dbReference>
<dbReference type="Gene3D" id="6.10.250.1170">
    <property type="match status" value="1"/>
</dbReference>
<dbReference type="PANTHER" id="PTHR23189">
    <property type="entry name" value="RNA RECOGNITION MOTIF-CONTAINING"/>
    <property type="match status" value="1"/>
</dbReference>
<keyword evidence="2 3" id="KW-0694">RNA-binding</keyword>
<feature type="chain" id="PRO_5035269034" evidence="5">
    <location>
        <begin position="23"/>
        <end position="567"/>
    </location>
</feature>
<dbReference type="GO" id="GO:0003723">
    <property type="term" value="F:RNA binding"/>
    <property type="evidence" value="ECO:0007669"/>
    <property type="project" value="UniProtKB-UniRule"/>
</dbReference>
<feature type="compositionally biased region" description="Gly residues" evidence="4">
    <location>
        <begin position="544"/>
        <end position="561"/>
    </location>
</feature>
<keyword evidence="1" id="KW-0677">Repeat</keyword>
<feature type="compositionally biased region" description="Basic and acidic residues" evidence="4">
    <location>
        <begin position="401"/>
        <end position="436"/>
    </location>
</feature>
<evidence type="ECO:0000313" key="7">
    <source>
        <dbReference type="Proteomes" id="UP000675881"/>
    </source>
</evidence>
<dbReference type="OrthoDB" id="10067824at2759"/>
<feature type="compositionally biased region" description="Low complexity" evidence="4">
    <location>
        <begin position="50"/>
        <end position="61"/>
    </location>
</feature>
<dbReference type="InterPro" id="IPR012677">
    <property type="entry name" value="Nucleotide-bd_a/b_plait_sf"/>
</dbReference>
<organism evidence="6 7">
    <name type="scientific">Lepeophtheirus salmonis</name>
    <name type="common">Salmon louse</name>
    <name type="synonym">Caligus salmonis</name>
    <dbReference type="NCBI Taxonomy" id="72036"/>
    <lineage>
        <taxon>Eukaryota</taxon>
        <taxon>Metazoa</taxon>
        <taxon>Ecdysozoa</taxon>
        <taxon>Arthropoda</taxon>
        <taxon>Crustacea</taxon>
        <taxon>Multicrustacea</taxon>
        <taxon>Hexanauplia</taxon>
        <taxon>Copepoda</taxon>
        <taxon>Siphonostomatoida</taxon>
        <taxon>Caligidae</taxon>
        <taxon>Lepeophtheirus</taxon>
    </lineage>
</organism>
<dbReference type="FunFam" id="3.30.70.330:FF:000043">
    <property type="entry name" value="paraspeckle component 1 isoform X1"/>
    <property type="match status" value="1"/>
</dbReference>
<feature type="compositionally biased region" description="Basic and acidic residues" evidence="4">
    <location>
        <begin position="76"/>
        <end position="85"/>
    </location>
</feature>
<dbReference type="InterPro" id="IPR000504">
    <property type="entry name" value="RRM_dom"/>
</dbReference>
<feature type="region of interest" description="Disordered" evidence="4">
    <location>
        <begin position="483"/>
        <end position="567"/>
    </location>
</feature>
<gene>
    <name evidence="6" type="ORF">LSAA_2581</name>
</gene>
<sequence>MDFLFHCWLFCVVWNWGRRGKGEDQIDDSNNKKALSSEPDPPKKADGHPSNNSNGNNSNNSGRGGRGRGGRGFNRGRGDGGRDGGFRGGRGDGGFRGGRGRGRGGDRGGGGGGMHHDDEGMDSPRQLMRGGRGGPGGGRGGRGGFDRIFERLQVLQSQSLMDLEPLVLEEKKFSGRTRLYIGNLSSDMNEDKLKELVSEYGEVAEKKAKKELDGQVSNNGRSLKVRFAPHQAAIKVSNLGPWVSNELLYKSFSIFGEIERCLVLVDDRGRSKGEGFVEFERKPSALEAVKRCSEGCFFLTSSLRPVIVELIEETEDEDGLQEKSLFKRNQEYQFERETVPRFAGEGSFEHAYGQKWKSLHDMKRQKIESLEREMKLEEDKLLAQMEFARYEHETEQLREQLRRREADRDLQKNQWEERERHMSEMMRQEHERRNNDETSMMNRIQEQDNVMRQRQQENSLFMQAQELNSILDQQEANISIDNGRGNNNSNWDEHGGNNKMNNMGNFDSPPSGNFRNQGFGGFNNSGGDGGGFQNNFDNFPGNRRNGGNGGWGNEMGGGGPGNKRRRF</sequence>
<dbReference type="Pfam" id="PF08075">
    <property type="entry name" value="NOPS"/>
    <property type="match status" value="1"/>
</dbReference>
<reference evidence="6" key="1">
    <citation type="submission" date="2021-02" db="EMBL/GenBank/DDBJ databases">
        <authorList>
            <person name="Bekaert M."/>
        </authorList>
    </citation>
    <scope>NUCLEOTIDE SEQUENCE</scope>
    <source>
        <strain evidence="6">IoA-00</strain>
    </source>
</reference>
<dbReference type="CDD" id="cd12333">
    <property type="entry name" value="RRM2_p54nrb_like"/>
    <property type="match status" value="1"/>
</dbReference>
<evidence type="ECO:0000256" key="3">
    <source>
        <dbReference type="PROSITE-ProRule" id="PRU00176"/>
    </source>
</evidence>
<keyword evidence="7" id="KW-1185">Reference proteome</keyword>
<dbReference type="AlphaFoldDB" id="A0A7R8CDY6"/>
<dbReference type="Pfam" id="PF00076">
    <property type="entry name" value="RRM_1"/>
    <property type="match status" value="2"/>
</dbReference>
<protein>
    <submittedName>
        <fullName evidence="6">SFPQ</fullName>
    </submittedName>
</protein>
<feature type="compositionally biased region" description="Low complexity" evidence="4">
    <location>
        <begin position="533"/>
        <end position="543"/>
    </location>
</feature>
<dbReference type="PROSITE" id="PS50102">
    <property type="entry name" value="RRM"/>
    <property type="match status" value="1"/>
</dbReference>
<dbReference type="Gene3D" id="3.30.70.330">
    <property type="match status" value="2"/>
</dbReference>
<accession>A0A7R8CDY6</accession>
<dbReference type="SUPFAM" id="SSF54928">
    <property type="entry name" value="RNA-binding domain, RBD"/>
    <property type="match status" value="1"/>
</dbReference>
<name>A0A7R8CDY6_LEPSM</name>
<feature type="compositionally biased region" description="Gly residues" evidence="4">
    <location>
        <begin position="518"/>
        <end position="532"/>
    </location>
</feature>
<evidence type="ECO:0000256" key="2">
    <source>
        <dbReference type="ARBA" id="ARBA00022884"/>
    </source>
</evidence>
<feature type="region of interest" description="Disordered" evidence="4">
    <location>
        <begin position="20"/>
        <end position="145"/>
    </location>
</feature>
<feature type="compositionally biased region" description="Low complexity" evidence="4">
    <location>
        <begin position="497"/>
        <end position="517"/>
    </location>
</feature>